<feature type="transmembrane region" description="Helical" evidence="7">
    <location>
        <begin position="77"/>
        <end position="99"/>
    </location>
</feature>
<dbReference type="InterPro" id="IPR001694">
    <property type="entry name" value="NADH_UbQ_OxRdtase_su1/FPO"/>
</dbReference>
<feature type="transmembrane region" description="Helical" evidence="7">
    <location>
        <begin position="7"/>
        <end position="27"/>
    </location>
</feature>
<comment type="similarity">
    <text evidence="2 6">Belongs to the complex I subunit 1 family.</text>
</comment>
<reference evidence="8" key="1">
    <citation type="submission" date="2024-02" db="EMBL/GenBank/DDBJ databases">
        <authorList>
            <consortium name="ELIXIR-Norway"/>
            <consortium name="Elixir Norway"/>
        </authorList>
    </citation>
    <scope>NUCLEOTIDE SEQUENCE</scope>
</reference>
<keyword evidence="5 7" id="KW-0472">Membrane</keyword>
<keyword evidence="4 7" id="KW-1133">Transmembrane helix</keyword>
<keyword evidence="6" id="KW-0520">NAD</keyword>
<sequence length="311" mass="35161">MFRGYPILNSCACIFSFIIPLLLTVALLTLAERKVLASVQRRKGPNVVGFLGLMQPFADGFKLLIKETVLPSTSSKFLFIFSPIFTLFVSLISWSVVPFSEGLVFSDLNLGLLYLFAVSSLGVYGIILSGWSSNSRYAFLGSLRSASQMISYEVSFSLILVSLISCASSLNLSTVVLFQKNIWFIVPFFPLFFMFFVSILAETNRSPFDLPEAEAELVSGYNVEYSAAGFALFFVSEYCNIILMSSLCVVLFFGGWLSPFPFWEAGFFWFSVKLLVFLFLFVWVRASFPRYRYDQLMRLGWKVFLPLSLGW</sequence>
<dbReference type="PROSITE" id="PS00667">
    <property type="entry name" value="COMPLEX1_ND1_1"/>
    <property type="match status" value="1"/>
</dbReference>
<comment type="caution">
    <text evidence="8">The sequence shown here is derived from an EMBL/GenBank/DDBJ whole genome shotgun (WGS) entry which is preliminary data.</text>
</comment>
<dbReference type="Pfam" id="PF00146">
    <property type="entry name" value="NADHdh"/>
    <property type="match status" value="1"/>
</dbReference>
<evidence type="ECO:0000256" key="3">
    <source>
        <dbReference type="ARBA" id="ARBA00022692"/>
    </source>
</evidence>
<dbReference type="NCBIfam" id="NF004741">
    <property type="entry name" value="PRK06076.1-2"/>
    <property type="match status" value="1"/>
</dbReference>
<feature type="transmembrane region" description="Helical" evidence="7">
    <location>
        <begin position="152"/>
        <end position="170"/>
    </location>
</feature>
<evidence type="ECO:0000256" key="1">
    <source>
        <dbReference type="ARBA" id="ARBA00004141"/>
    </source>
</evidence>
<evidence type="ECO:0000256" key="2">
    <source>
        <dbReference type="ARBA" id="ARBA00010535"/>
    </source>
</evidence>
<dbReference type="PANTHER" id="PTHR11432">
    <property type="entry name" value="NADH DEHYDROGENASE SUBUNIT 1"/>
    <property type="match status" value="1"/>
</dbReference>
<dbReference type="InterPro" id="IPR018086">
    <property type="entry name" value="NADH_UbQ_OxRdtase_su1_CS"/>
</dbReference>
<feature type="non-terminal residue" evidence="8">
    <location>
        <position position="311"/>
    </location>
</feature>
<evidence type="ECO:0000313" key="9">
    <source>
        <dbReference type="Proteomes" id="UP001497444"/>
    </source>
</evidence>
<dbReference type="EMBL" id="CAXAQS010000939">
    <property type="protein sequence ID" value="CAK9253843.1"/>
    <property type="molecule type" value="Genomic_DNA"/>
</dbReference>
<evidence type="ECO:0000256" key="7">
    <source>
        <dbReference type="SAM" id="Phobius"/>
    </source>
</evidence>
<accession>A0ABP0VJ07</accession>
<organism evidence="8 9">
    <name type="scientific">Sphagnum jensenii</name>
    <dbReference type="NCBI Taxonomy" id="128206"/>
    <lineage>
        <taxon>Eukaryota</taxon>
        <taxon>Viridiplantae</taxon>
        <taxon>Streptophyta</taxon>
        <taxon>Embryophyta</taxon>
        <taxon>Bryophyta</taxon>
        <taxon>Sphagnophytina</taxon>
        <taxon>Sphagnopsida</taxon>
        <taxon>Sphagnales</taxon>
        <taxon>Sphagnaceae</taxon>
        <taxon>Sphagnum</taxon>
    </lineage>
</organism>
<protein>
    <recommendedName>
        <fullName evidence="10">NADH-ubiquinone oxidoreductase chain 1</fullName>
    </recommendedName>
</protein>
<keyword evidence="9" id="KW-1185">Reference proteome</keyword>
<feature type="transmembrane region" description="Helical" evidence="7">
    <location>
        <begin position="182"/>
        <end position="201"/>
    </location>
</feature>
<dbReference type="Proteomes" id="UP001497444">
    <property type="component" value="Unassembled WGS sequence"/>
</dbReference>
<evidence type="ECO:0000256" key="4">
    <source>
        <dbReference type="ARBA" id="ARBA00022989"/>
    </source>
</evidence>
<keyword evidence="3 6" id="KW-0812">Transmembrane</keyword>
<dbReference type="PANTHER" id="PTHR11432:SF3">
    <property type="entry name" value="NADH-UBIQUINONE OXIDOREDUCTASE CHAIN 1"/>
    <property type="match status" value="1"/>
</dbReference>
<gene>
    <name evidence="8" type="ORF">CSSPJE1EN1_LOCUS29221</name>
</gene>
<dbReference type="PROSITE" id="PS00668">
    <property type="entry name" value="COMPLEX1_ND1_2"/>
    <property type="match status" value="1"/>
</dbReference>
<evidence type="ECO:0000256" key="6">
    <source>
        <dbReference type="RuleBase" id="RU000471"/>
    </source>
</evidence>
<evidence type="ECO:0000313" key="8">
    <source>
        <dbReference type="EMBL" id="CAK9253843.1"/>
    </source>
</evidence>
<feature type="transmembrane region" description="Helical" evidence="7">
    <location>
        <begin position="47"/>
        <end position="65"/>
    </location>
</feature>
<feature type="transmembrane region" description="Helical" evidence="7">
    <location>
        <begin position="111"/>
        <end position="131"/>
    </location>
</feature>
<comment type="subcellular location">
    <subcellularLocation>
        <location evidence="6">Cell membrane</location>
        <topology evidence="6">Multi-pass membrane protein</topology>
    </subcellularLocation>
    <subcellularLocation>
        <location evidence="1">Membrane</location>
        <topology evidence="1">Multi-pass membrane protein</topology>
    </subcellularLocation>
</comment>
<evidence type="ECO:0000256" key="5">
    <source>
        <dbReference type="ARBA" id="ARBA00023136"/>
    </source>
</evidence>
<evidence type="ECO:0008006" key="10">
    <source>
        <dbReference type="Google" id="ProtNLM"/>
    </source>
</evidence>
<feature type="transmembrane region" description="Helical" evidence="7">
    <location>
        <begin position="266"/>
        <end position="288"/>
    </location>
</feature>
<proteinExistence type="inferred from homology"/>
<feature type="transmembrane region" description="Helical" evidence="7">
    <location>
        <begin position="230"/>
        <end position="254"/>
    </location>
</feature>
<dbReference type="HAMAP" id="MF_01350">
    <property type="entry name" value="NDH1_NuoH"/>
    <property type="match status" value="1"/>
</dbReference>
<name>A0ABP0VJ07_9BRYO</name>